<evidence type="ECO:0000313" key="3">
    <source>
        <dbReference type="Proteomes" id="UP000661507"/>
    </source>
</evidence>
<dbReference type="EMBL" id="BMKW01000001">
    <property type="protein sequence ID" value="GGJ00893.1"/>
    <property type="molecule type" value="Genomic_DNA"/>
</dbReference>
<keyword evidence="1" id="KW-0812">Transmembrane</keyword>
<evidence type="ECO:0008006" key="4">
    <source>
        <dbReference type="Google" id="ProtNLM"/>
    </source>
</evidence>
<evidence type="ECO:0000313" key="2">
    <source>
        <dbReference type="EMBL" id="GGJ00893.1"/>
    </source>
</evidence>
<organism evidence="2 3">
    <name type="scientific">Neoroseomonas lacus</name>
    <dbReference type="NCBI Taxonomy" id="287609"/>
    <lineage>
        <taxon>Bacteria</taxon>
        <taxon>Pseudomonadati</taxon>
        <taxon>Pseudomonadota</taxon>
        <taxon>Alphaproteobacteria</taxon>
        <taxon>Acetobacterales</taxon>
        <taxon>Acetobacteraceae</taxon>
        <taxon>Neoroseomonas</taxon>
    </lineage>
</organism>
<feature type="transmembrane region" description="Helical" evidence="1">
    <location>
        <begin position="33"/>
        <end position="51"/>
    </location>
</feature>
<dbReference type="Proteomes" id="UP000661507">
    <property type="component" value="Unassembled WGS sequence"/>
</dbReference>
<protein>
    <recommendedName>
        <fullName evidence="4">Permease</fullName>
    </recommendedName>
</protein>
<accession>A0A917K7E7</accession>
<feature type="transmembrane region" description="Helical" evidence="1">
    <location>
        <begin position="98"/>
        <end position="118"/>
    </location>
</feature>
<feature type="transmembrane region" description="Helical" evidence="1">
    <location>
        <begin position="169"/>
        <end position="188"/>
    </location>
</feature>
<name>A0A917K7E7_9PROT</name>
<feature type="transmembrane region" description="Helical" evidence="1">
    <location>
        <begin position="63"/>
        <end position="86"/>
    </location>
</feature>
<keyword evidence="3" id="KW-1185">Reference proteome</keyword>
<sequence length="199" mass="20989">MSQKRRRPEPGGLAGRRGPAQVARVINLLRRNASLMVIATIGAAAAAGLWQRDGGAAVGHALYHAWELFLFIVPSLLAGLLLAAALRQLMSPGALGRWMGAESGWFGLLVATVAGGLTPGGPMAAFPLVLVLGGAGADRGALIAYILGWSLNGFQKLLVYEVPLLGPEFAIMRTLITLPMPMLAGWLARKLPIVWEPPK</sequence>
<proteinExistence type="predicted"/>
<comment type="caution">
    <text evidence="2">The sequence shown here is derived from an EMBL/GenBank/DDBJ whole genome shotgun (WGS) entry which is preliminary data.</text>
</comment>
<dbReference type="AlphaFoldDB" id="A0A917K7E7"/>
<keyword evidence="1" id="KW-0472">Membrane</keyword>
<reference evidence="2" key="1">
    <citation type="journal article" date="2014" name="Int. J. Syst. Evol. Microbiol.">
        <title>Complete genome sequence of Corynebacterium casei LMG S-19264T (=DSM 44701T), isolated from a smear-ripened cheese.</title>
        <authorList>
            <consortium name="US DOE Joint Genome Institute (JGI-PGF)"/>
            <person name="Walter F."/>
            <person name="Albersmeier A."/>
            <person name="Kalinowski J."/>
            <person name="Ruckert C."/>
        </authorList>
    </citation>
    <scope>NUCLEOTIDE SEQUENCE</scope>
    <source>
        <strain evidence="2">CGMCC 1.3617</strain>
    </source>
</reference>
<gene>
    <name evidence="2" type="ORF">GCM10011320_04630</name>
</gene>
<keyword evidence="1" id="KW-1133">Transmembrane helix</keyword>
<evidence type="ECO:0000256" key="1">
    <source>
        <dbReference type="SAM" id="Phobius"/>
    </source>
</evidence>
<reference evidence="2" key="2">
    <citation type="submission" date="2020-09" db="EMBL/GenBank/DDBJ databases">
        <authorList>
            <person name="Sun Q."/>
            <person name="Zhou Y."/>
        </authorList>
    </citation>
    <scope>NUCLEOTIDE SEQUENCE</scope>
    <source>
        <strain evidence="2">CGMCC 1.3617</strain>
    </source>
</reference>